<name>A0ABU0TBT7_9ACTN</name>
<accession>A0ABU0TBT7</accession>
<proteinExistence type="predicted"/>
<gene>
    <name evidence="1" type="ORF">QF035_010684</name>
</gene>
<comment type="caution">
    <text evidence="1">The sequence shown here is derived from an EMBL/GenBank/DDBJ whole genome shotgun (WGS) entry which is preliminary data.</text>
</comment>
<dbReference type="RefSeq" id="WP_307530231.1">
    <property type="nucleotide sequence ID" value="NZ_JAUSZI010000002.1"/>
</dbReference>
<sequence>MTDHDAVYGNDGVLGPWLDGQQSLLLDELGDVLDVEAGLREVLLQSSHDTMVNRLDAVLDVEAGLAAVLPGTGPTEEGPEPAVSLPQAPTMEQLLSRVSPRVRIALRVHPDVVAGCEALETLETAAPGWRDIQPYVRLLDDALSGREADYEAARHFSGKLDRAAARLCHVLEEVKGFLRHGFVESLDEVLLEIRHISRKLADASALAGELASRRGADGGSGIRRAQARRAAREAAEHLSEAVNRARRLVDDLGDLVQRGDWAVRHLSAEGPEHMRKVLTRRSGLQNFPTLEFAEVRTFLDDFTAADLRTAVLADIDLAGVRWSTATTRWPEAMDVEDLKARSEEIPPGSGIFTVRSGTATIRESVDA</sequence>
<evidence type="ECO:0000313" key="1">
    <source>
        <dbReference type="EMBL" id="MDQ1033102.1"/>
    </source>
</evidence>
<evidence type="ECO:0000313" key="2">
    <source>
        <dbReference type="Proteomes" id="UP001230328"/>
    </source>
</evidence>
<keyword evidence="2" id="KW-1185">Reference proteome</keyword>
<reference evidence="1 2" key="1">
    <citation type="submission" date="2023-07" db="EMBL/GenBank/DDBJ databases">
        <title>Comparative genomics of wheat-associated soil bacteria to identify genetic determinants of phenazine resistance.</title>
        <authorList>
            <person name="Mouncey N."/>
        </authorList>
    </citation>
    <scope>NUCLEOTIDE SEQUENCE [LARGE SCALE GENOMIC DNA]</scope>
    <source>
        <strain evidence="1 2">V2I4</strain>
    </source>
</reference>
<protein>
    <submittedName>
        <fullName evidence="1">Uncharacterized protein</fullName>
    </submittedName>
</protein>
<dbReference type="EMBL" id="JAUSZI010000002">
    <property type="protein sequence ID" value="MDQ1033102.1"/>
    <property type="molecule type" value="Genomic_DNA"/>
</dbReference>
<organism evidence="1 2">
    <name type="scientific">Streptomyces umbrinus</name>
    <dbReference type="NCBI Taxonomy" id="67370"/>
    <lineage>
        <taxon>Bacteria</taxon>
        <taxon>Bacillati</taxon>
        <taxon>Actinomycetota</taxon>
        <taxon>Actinomycetes</taxon>
        <taxon>Kitasatosporales</taxon>
        <taxon>Streptomycetaceae</taxon>
        <taxon>Streptomyces</taxon>
        <taxon>Streptomyces phaeochromogenes group</taxon>
    </lineage>
</organism>
<dbReference type="Proteomes" id="UP001230328">
    <property type="component" value="Unassembled WGS sequence"/>
</dbReference>